<feature type="repeat" description="RCC1" evidence="2">
    <location>
        <begin position="105"/>
        <end position="154"/>
    </location>
</feature>
<evidence type="ECO:0000313" key="6">
    <source>
        <dbReference type="Proteomes" id="UP000654075"/>
    </source>
</evidence>
<dbReference type="PRINTS" id="PR00633">
    <property type="entry name" value="RCCNDNSATION"/>
</dbReference>
<feature type="repeat" description="RCC1" evidence="2">
    <location>
        <begin position="55"/>
        <end position="104"/>
    </location>
</feature>
<dbReference type="InterPro" id="IPR000408">
    <property type="entry name" value="Reg_chr_condens"/>
</dbReference>
<dbReference type="Gene3D" id="2.170.16.10">
    <property type="entry name" value="Hedgehog/Intein (Hint) domain"/>
    <property type="match status" value="1"/>
</dbReference>
<feature type="repeat" description="RCC1" evidence="2">
    <location>
        <begin position="155"/>
        <end position="204"/>
    </location>
</feature>
<feature type="repeat" description="RCC1" evidence="2">
    <location>
        <begin position="255"/>
        <end position="304"/>
    </location>
</feature>
<feature type="repeat" description="RCC1" evidence="2">
    <location>
        <begin position="305"/>
        <end position="378"/>
    </location>
</feature>
<evidence type="ECO:0000313" key="5">
    <source>
        <dbReference type="EMBL" id="CAE8588808.1"/>
    </source>
</evidence>
<feature type="region of interest" description="Disordered" evidence="3">
    <location>
        <begin position="380"/>
        <end position="400"/>
    </location>
</feature>
<feature type="domain" description="Hint" evidence="4">
    <location>
        <begin position="539"/>
        <end position="637"/>
    </location>
</feature>
<dbReference type="SUPFAM" id="SSF50985">
    <property type="entry name" value="RCC1/BLIP-II"/>
    <property type="match status" value="1"/>
</dbReference>
<dbReference type="InterPro" id="IPR051210">
    <property type="entry name" value="Ub_ligase/GEF_domain"/>
</dbReference>
<dbReference type="AlphaFoldDB" id="A0A813DQK1"/>
<dbReference type="PANTHER" id="PTHR22870:SF466">
    <property type="entry name" value="ANKYRIN REPEAT-CONTAINING PROTEIN"/>
    <property type="match status" value="1"/>
</dbReference>
<feature type="repeat" description="RCC1" evidence="2">
    <location>
        <begin position="205"/>
        <end position="254"/>
    </location>
</feature>
<dbReference type="Pfam" id="PF00415">
    <property type="entry name" value="RCC1"/>
    <property type="match status" value="6"/>
</dbReference>
<name>A0A813DQK1_POLGL</name>
<reference evidence="5" key="1">
    <citation type="submission" date="2021-02" db="EMBL/GenBank/DDBJ databases">
        <authorList>
            <person name="Dougan E. K."/>
            <person name="Rhodes N."/>
            <person name="Thang M."/>
            <person name="Chan C."/>
        </authorList>
    </citation>
    <scope>NUCLEOTIDE SEQUENCE</scope>
</reference>
<dbReference type="PROSITE" id="PS00626">
    <property type="entry name" value="RCC1_2"/>
    <property type="match status" value="3"/>
</dbReference>
<keyword evidence="1" id="KW-0677">Repeat</keyword>
<organism evidence="5 6">
    <name type="scientific">Polarella glacialis</name>
    <name type="common">Dinoflagellate</name>
    <dbReference type="NCBI Taxonomy" id="89957"/>
    <lineage>
        <taxon>Eukaryota</taxon>
        <taxon>Sar</taxon>
        <taxon>Alveolata</taxon>
        <taxon>Dinophyceae</taxon>
        <taxon>Suessiales</taxon>
        <taxon>Suessiaceae</taxon>
        <taxon>Polarella</taxon>
    </lineage>
</organism>
<dbReference type="PROSITE" id="PS50012">
    <property type="entry name" value="RCC1_3"/>
    <property type="match status" value="6"/>
</dbReference>
<dbReference type="InterPro" id="IPR036844">
    <property type="entry name" value="Hint_dom_sf"/>
</dbReference>
<dbReference type="InterPro" id="IPR009091">
    <property type="entry name" value="RCC1/BLIP-II"/>
</dbReference>
<dbReference type="SMART" id="SM00306">
    <property type="entry name" value="HintN"/>
    <property type="match status" value="1"/>
</dbReference>
<evidence type="ECO:0000259" key="4">
    <source>
        <dbReference type="SMART" id="SM00306"/>
    </source>
</evidence>
<dbReference type="EMBL" id="CAJNNV010003338">
    <property type="protein sequence ID" value="CAE8588808.1"/>
    <property type="molecule type" value="Genomic_DNA"/>
</dbReference>
<dbReference type="SUPFAM" id="SSF54277">
    <property type="entry name" value="CAD &amp; PB1 domains"/>
    <property type="match status" value="1"/>
</dbReference>
<sequence length="715" mass="78559">DLPFQISYDPFFNFTLSCWGFEIIRIDLMEAKLGRAQLGAVATGSEHSLVVLENGECWAWGLNDKSQLWVGFTTNQSTPVKVPFEAKVMTVAVGSHHSFVVLENGECWAWGWNDKGQLGVGSTTDQSTPVKVPFEAKVMIGSAGYHHSLVVLENGECWAWGWNDRGQLGVGSTTDHGTPVKVPFEAKVMTVAAGYHHSLVVLENGECWAWGWNDRGQLWVGSTTDHGTPVKVPFEAKVMIVAAGFRYSIVVLENGECWAWGWNDKGQPGVGSTTDHGTPVKVPFEAKVMTVAAGSRHSLVVLENGECWAWGWNDKGQLGVGSTTDHGTPVKVPFEAKVMTEFSKFLVSDFDCLCDDPQDHSVAETMAAPSDTQRITADVAGESDEVGSVPKSSNLDSSSGERSTLKLKWQGEYYRMAIIIKDRIQLEHIQAAISQLTGKHLSCNRAKYMDEEGDLCVLCASTFEDFRYVFEARLEQPRVVHLEVDVAQLPHGPAAADQADTFVTETVGEVGDDEFQFDHSEDDQSDGIADDFEVVGSSARCFLRRALLKTPDQGYTMVDKLRVGDRVLGSSGRHLEVAYAHLHPKAQQQLIALRTAQAELTITFDHRVVVPRSGTAETIGEKLAKDLVLGDVVLCGTRRQKLTKIQHYFDKRELVEIRFNPDEPVVETFMAPCHGILTKGEAMPVIEHAVGALGPFFIEGPRCSKQHARARSAGP</sequence>
<protein>
    <recommendedName>
        <fullName evidence="4">Hint domain-containing protein</fullName>
    </recommendedName>
</protein>
<evidence type="ECO:0000256" key="3">
    <source>
        <dbReference type="SAM" id="MobiDB-lite"/>
    </source>
</evidence>
<proteinExistence type="predicted"/>
<dbReference type="Proteomes" id="UP000654075">
    <property type="component" value="Unassembled WGS sequence"/>
</dbReference>
<dbReference type="OrthoDB" id="409780at2759"/>
<keyword evidence="6" id="KW-1185">Reference proteome</keyword>
<comment type="caution">
    <text evidence="5">The sequence shown here is derived from an EMBL/GenBank/DDBJ whole genome shotgun (WGS) entry which is preliminary data.</text>
</comment>
<feature type="compositionally biased region" description="Polar residues" evidence="3">
    <location>
        <begin position="390"/>
        <end position="400"/>
    </location>
</feature>
<dbReference type="Gene3D" id="2.130.10.30">
    <property type="entry name" value="Regulator of chromosome condensation 1/beta-lactamase-inhibitor protein II"/>
    <property type="match status" value="2"/>
</dbReference>
<evidence type="ECO:0000256" key="2">
    <source>
        <dbReference type="PROSITE-ProRule" id="PRU00235"/>
    </source>
</evidence>
<gene>
    <name evidence="5" type="ORF">PGLA1383_LOCUS7593</name>
</gene>
<accession>A0A813DQK1</accession>
<dbReference type="InterPro" id="IPR003587">
    <property type="entry name" value="Hint_dom_N"/>
</dbReference>
<dbReference type="SUPFAM" id="SSF51294">
    <property type="entry name" value="Hedgehog/intein (Hint) domain"/>
    <property type="match status" value="1"/>
</dbReference>
<evidence type="ECO:0000256" key="1">
    <source>
        <dbReference type="ARBA" id="ARBA00022737"/>
    </source>
</evidence>
<feature type="non-terminal residue" evidence="5">
    <location>
        <position position="1"/>
    </location>
</feature>
<dbReference type="PANTHER" id="PTHR22870">
    <property type="entry name" value="REGULATOR OF CHROMOSOME CONDENSATION"/>
    <property type="match status" value="1"/>
</dbReference>